<dbReference type="Gene3D" id="3.30.450.40">
    <property type="match status" value="1"/>
</dbReference>
<dbReference type="CDD" id="cd00075">
    <property type="entry name" value="HATPase"/>
    <property type="match status" value="1"/>
</dbReference>
<dbReference type="AlphaFoldDB" id="A0A1F4S8X8"/>
<dbReference type="InterPro" id="IPR004358">
    <property type="entry name" value="Sig_transdc_His_kin-like_C"/>
</dbReference>
<feature type="transmembrane region" description="Helical" evidence="9">
    <location>
        <begin position="6"/>
        <end position="23"/>
    </location>
</feature>
<dbReference type="Pfam" id="PF02518">
    <property type="entry name" value="HATPase_c"/>
    <property type="match status" value="1"/>
</dbReference>
<keyword evidence="4" id="KW-0808">Transferase</keyword>
<dbReference type="InterPro" id="IPR003018">
    <property type="entry name" value="GAF"/>
</dbReference>
<feature type="transmembrane region" description="Helical" evidence="9">
    <location>
        <begin position="255"/>
        <end position="276"/>
    </location>
</feature>
<keyword evidence="9" id="KW-1133">Transmembrane helix</keyword>
<keyword evidence="7" id="KW-0067">ATP-binding</keyword>
<evidence type="ECO:0000256" key="9">
    <source>
        <dbReference type="SAM" id="Phobius"/>
    </source>
</evidence>
<dbReference type="SUPFAM" id="SSF55781">
    <property type="entry name" value="GAF domain-like"/>
    <property type="match status" value="1"/>
</dbReference>
<accession>A0A1F4S8X8</accession>
<dbReference type="SMART" id="SM00388">
    <property type="entry name" value="HisKA"/>
    <property type="match status" value="1"/>
</dbReference>
<evidence type="ECO:0000256" key="5">
    <source>
        <dbReference type="ARBA" id="ARBA00022741"/>
    </source>
</evidence>
<dbReference type="Pfam" id="PF00512">
    <property type="entry name" value="HisKA"/>
    <property type="match status" value="1"/>
</dbReference>
<keyword evidence="3" id="KW-0597">Phosphoprotein</keyword>
<keyword evidence="5" id="KW-0547">Nucleotide-binding</keyword>
<dbReference type="SUPFAM" id="SSF47384">
    <property type="entry name" value="Homodimeric domain of signal transducing histidine kinase"/>
    <property type="match status" value="1"/>
</dbReference>
<name>A0A1F4S8X8_UNCSA</name>
<feature type="transmembrane region" description="Helical" evidence="9">
    <location>
        <begin position="229"/>
        <end position="249"/>
    </location>
</feature>
<dbReference type="Gene3D" id="3.30.565.10">
    <property type="entry name" value="Histidine kinase-like ATPase, C-terminal domain"/>
    <property type="match status" value="1"/>
</dbReference>
<gene>
    <name evidence="11" type="ORF">A2290_05055</name>
</gene>
<sequence>MSIYSIPALLTSFFTLGLGFIVFLKNQHSPINKLFALLCFETLYWQICWFISYFFNNPLARELIVRIAFSVIVFIPFTYYHFTIVFLNIKSQKVKIFFSYLFGAIFLLLIWTSNIFIAGYRDFWWGYYPKAGGFFAIYLVGVFFFMFEALRLIKNALKISTNSINKNKIKYIAITLFLYFFATTEYAIDYGVPLYPIATFLFTAGWAIVAYAILRHRLMDITVIIRKGVVYPIIVAILTGAYLSVLFVLGEMFHVLSQFSFFVISIFSIFALALIFQPLKSKLQRYIDKTFFHEKYLLEKSLKEFAEASTTIIDLNELLSFITKSLKNSLSAKHIQILLLNKEKSEPRFPNRGEYKSYAAFPSPIITSISDNFFIVQELLNKNQIVSLDDLEQGKKENLVSELKKLESHLAMPLIFKGSLIGIILAGAKDNMWSYSFEELYLLSTLLPHLSIAIENARLTQERLETQKQLLQTDKLKSLGTIAAGIAHEIKNPLTALSGFVKIAEERYLDKDAQFFKDFNEVVPEQIERIKRMAEGLSRYGKESSSEKKLVNVNNTIEKVLRLFEGTCDRKKIKIVKQLVSLEEIPLIKANEEELEQVFTNLILNAIDAMQGGGTLTITTSTKAKFNVEISISDTGTGIPADKLTNIFKPFYTTKEEGSGLGLAIVKKIIDGHGGKVGVESTLGKGSKFVVSL</sequence>
<dbReference type="InterPro" id="IPR003661">
    <property type="entry name" value="HisK_dim/P_dom"/>
</dbReference>
<evidence type="ECO:0000256" key="4">
    <source>
        <dbReference type="ARBA" id="ARBA00022679"/>
    </source>
</evidence>
<protein>
    <recommendedName>
        <fullName evidence="2">histidine kinase</fullName>
        <ecNumber evidence="2">2.7.13.3</ecNumber>
    </recommendedName>
</protein>
<feature type="transmembrane region" description="Helical" evidence="9">
    <location>
        <begin position="35"/>
        <end position="55"/>
    </location>
</feature>
<evidence type="ECO:0000256" key="1">
    <source>
        <dbReference type="ARBA" id="ARBA00000085"/>
    </source>
</evidence>
<evidence type="ECO:0000256" key="7">
    <source>
        <dbReference type="ARBA" id="ARBA00022840"/>
    </source>
</evidence>
<dbReference type="GO" id="GO:0000155">
    <property type="term" value="F:phosphorelay sensor kinase activity"/>
    <property type="evidence" value="ECO:0007669"/>
    <property type="project" value="InterPro"/>
</dbReference>
<evidence type="ECO:0000259" key="10">
    <source>
        <dbReference type="PROSITE" id="PS50109"/>
    </source>
</evidence>
<feature type="transmembrane region" description="Helical" evidence="9">
    <location>
        <begin position="67"/>
        <end position="89"/>
    </location>
</feature>
<keyword evidence="9" id="KW-0472">Membrane</keyword>
<dbReference type="InterPro" id="IPR005467">
    <property type="entry name" value="His_kinase_dom"/>
</dbReference>
<dbReference type="InterPro" id="IPR036890">
    <property type="entry name" value="HATPase_C_sf"/>
</dbReference>
<feature type="transmembrane region" description="Helical" evidence="9">
    <location>
        <begin position="171"/>
        <end position="188"/>
    </location>
</feature>
<keyword evidence="8" id="KW-0902">Two-component regulatory system</keyword>
<dbReference type="PRINTS" id="PR00344">
    <property type="entry name" value="BCTRLSENSOR"/>
</dbReference>
<feature type="transmembrane region" description="Helical" evidence="9">
    <location>
        <begin position="410"/>
        <end position="428"/>
    </location>
</feature>
<reference evidence="11 12" key="1">
    <citation type="journal article" date="2016" name="Nat. Commun.">
        <title>Thousands of microbial genomes shed light on interconnected biogeochemical processes in an aquifer system.</title>
        <authorList>
            <person name="Anantharaman K."/>
            <person name="Brown C.T."/>
            <person name="Hug L.A."/>
            <person name="Sharon I."/>
            <person name="Castelle C.J."/>
            <person name="Probst A.J."/>
            <person name="Thomas B.C."/>
            <person name="Singh A."/>
            <person name="Wilkins M.J."/>
            <person name="Karaoz U."/>
            <person name="Brodie E.L."/>
            <person name="Williams K.H."/>
            <person name="Hubbard S.S."/>
            <person name="Banfield J.F."/>
        </authorList>
    </citation>
    <scope>NUCLEOTIDE SEQUENCE [LARGE SCALE GENOMIC DNA]</scope>
</reference>
<proteinExistence type="predicted"/>
<keyword evidence="6" id="KW-0418">Kinase</keyword>
<feature type="transmembrane region" description="Helical" evidence="9">
    <location>
        <begin position="96"/>
        <end position="119"/>
    </location>
</feature>
<dbReference type="InterPro" id="IPR029016">
    <property type="entry name" value="GAF-like_dom_sf"/>
</dbReference>
<dbReference type="InterPro" id="IPR003594">
    <property type="entry name" value="HATPase_dom"/>
</dbReference>
<dbReference type="InterPro" id="IPR031621">
    <property type="entry name" value="HisKA_7TM"/>
</dbReference>
<dbReference type="SMART" id="SM00065">
    <property type="entry name" value="GAF"/>
    <property type="match status" value="1"/>
</dbReference>
<dbReference type="Proteomes" id="UP000177905">
    <property type="component" value="Unassembled WGS sequence"/>
</dbReference>
<dbReference type="GO" id="GO:0005524">
    <property type="term" value="F:ATP binding"/>
    <property type="evidence" value="ECO:0007669"/>
    <property type="project" value="UniProtKB-KW"/>
</dbReference>
<evidence type="ECO:0000256" key="6">
    <source>
        <dbReference type="ARBA" id="ARBA00022777"/>
    </source>
</evidence>
<dbReference type="EC" id="2.7.13.3" evidence="2"/>
<keyword evidence="9" id="KW-0812">Transmembrane</keyword>
<dbReference type="PANTHER" id="PTHR43065">
    <property type="entry name" value="SENSOR HISTIDINE KINASE"/>
    <property type="match status" value="1"/>
</dbReference>
<dbReference type="Gene3D" id="1.10.287.130">
    <property type="match status" value="1"/>
</dbReference>
<comment type="catalytic activity">
    <reaction evidence="1">
        <text>ATP + protein L-histidine = ADP + protein N-phospho-L-histidine.</text>
        <dbReference type="EC" id="2.7.13.3"/>
    </reaction>
</comment>
<dbReference type="Pfam" id="PF16927">
    <property type="entry name" value="HisKA_7TM"/>
    <property type="match status" value="1"/>
</dbReference>
<dbReference type="PANTHER" id="PTHR43065:SF10">
    <property type="entry name" value="PEROXIDE STRESS-ACTIVATED HISTIDINE KINASE MAK3"/>
    <property type="match status" value="1"/>
</dbReference>
<dbReference type="SMART" id="SM00387">
    <property type="entry name" value="HATPase_c"/>
    <property type="match status" value="1"/>
</dbReference>
<feature type="domain" description="Histidine kinase" evidence="10">
    <location>
        <begin position="485"/>
        <end position="693"/>
    </location>
</feature>
<dbReference type="EMBL" id="MEUA01000001">
    <property type="protein sequence ID" value="OGC16864.1"/>
    <property type="molecule type" value="Genomic_DNA"/>
</dbReference>
<evidence type="ECO:0000313" key="12">
    <source>
        <dbReference type="Proteomes" id="UP000177905"/>
    </source>
</evidence>
<comment type="caution">
    <text evidence="11">The sequence shown here is derived from an EMBL/GenBank/DDBJ whole genome shotgun (WGS) entry which is preliminary data.</text>
</comment>
<organism evidence="11 12">
    <name type="scientific">candidate division WOR-1 bacterium RIFOXYB2_FULL_36_35</name>
    <dbReference type="NCBI Taxonomy" id="1802578"/>
    <lineage>
        <taxon>Bacteria</taxon>
        <taxon>Bacillati</taxon>
        <taxon>Saganbacteria</taxon>
    </lineage>
</organism>
<evidence type="ECO:0000256" key="8">
    <source>
        <dbReference type="ARBA" id="ARBA00023012"/>
    </source>
</evidence>
<dbReference type="InterPro" id="IPR036097">
    <property type="entry name" value="HisK_dim/P_sf"/>
</dbReference>
<dbReference type="CDD" id="cd00082">
    <property type="entry name" value="HisKA"/>
    <property type="match status" value="1"/>
</dbReference>
<dbReference type="SUPFAM" id="SSF55874">
    <property type="entry name" value="ATPase domain of HSP90 chaperone/DNA topoisomerase II/histidine kinase"/>
    <property type="match status" value="1"/>
</dbReference>
<evidence type="ECO:0000313" key="11">
    <source>
        <dbReference type="EMBL" id="OGC16864.1"/>
    </source>
</evidence>
<feature type="transmembrane region" description="Helical" evidence="9">
    <location>
        <begin position="194"/>
        <end position="214"/>
    </location>
</feature>
<evidence type="ECO:0000256" key="2">
    <source>
        <dbReference type="ARBA" id="ARBA00012438"/>
    </source>
</evidence>
<dbReference type="PROSITE" id="PS50109">
    <property type="entry name" value="HIS_KIN"/>
    <property type="match status" value="1"/>
</dbReference>
<feature type="transmembrane region" description="Helical" evidence="9">
    <location>
        <begin position="131"/>
        <end position="150"/>
    </location>
</feature>
<evidence type="ECO:0000256" key="3">
    <source>
        <dbReference type="ARBA" id="ARBA00022553"/>
    </source>
</evidence>